<evidence type="ECO:0000313" key="1">
    <source>
        <dbReference type="EMBL" id="ACF05175.1"/>
    </source>
</evidence>
<dbReference type="RefSeq" id="YP_002003436.1">
    <property type="nucleotide sequence ID" value="NC_011039.1"/>
</dbReference>
<gene>
    <name evidence="1" type="ORF">PREDATOR_78</name>
</gene>
<dbReference type="EMBL" id="EU770222">
    <property type="protein sequence ID" value="ACF05175.1"/>
    <property type="molecule type" value="Genomic_DNA"/>
</dbReference>
<organism evidence="1 2">
    <name type="scientific">Mycobacterium phage Predator</name>
    <dbReference type="NCBI Taxonomy" id="543153"/>
    <lineage>
        <taxon>Viruses</taxon>
        <taxon>Duplodnaviria</taxon>
        <taxon>Heunggongvirae</taxon>
        <taxon>Uroviricota</taxon>
        <taxon>Caudoviricetes</taxon>
        <taxon>Predatorvirus</taxon>
        <taxon>Predatorvirus predator</taxon>
    </lineage>
</organism>
<accession>B3VMA5</accession>
<evidence type="ECO:0000313" key="2">
    <source>
        <dbReference type="Proteomes" id="UP000000621"/>
    </source>
</evidence>
<reference evidence="1 2" key="1">
    <citation type="submission" date="2008-05" db="EMBL/GenBank/DDBJ databases">
        <authorList>
            <person name="Weber R.J."/>
            <person name="Jacobs-Sera D."/>
            <person name="Houtz J."/>
            <person name="Hendrix R.W."/>
            <person name="Hatfull G.H."/>
        </authorList>
    </citation>
    <scope>NUCLEOTIDE SEQUENCE [LARGE SCALE GENOMIC DNA]</scope>
</reference>
<sequence length="118" mass="13378">MSRRFHGYNRVAEELRGSQVEISNGVDHPLFPVFTETSKHTNPLESPRNISMTMLINACNQDINASLILTFRLEEVQADISGYGALSCKSLWLPTPISSEENTQYIWQRNDIPRAPNT</sequence>
<dbReference type="KEGG" id="vg:6450099"/>
<protein>
    <submittedName>
        <fullName evidence="1">Uncharacterized protein</fullName>
    </submittedName>
</protein>
<name>B3VMA5_9CAUD</name>
<dbReference type="Proteomes" id="UP000000621">
    <property type="component" value="Segment"/>
</dbReference>
<keyword evidence="2" id="KW-1185">Reference proteome</keyword>
<proteinExistence type="predicted"/>